<dbReference type="OMA" id="LMAITRE"/>
<dbReference type="HOGENOM" id="CLU_019286_1_0_1"/>
<dbReference type="Proteomes" id="UP000002051">
    <property type="component" value="Chromosome 5"/>
</dbReference>
<dbReference type="PANTHER" id="PTHR47123:SF28">
    <property type="entry name" value="F-BOX DOMAIN-CONTAINING PROTEIN"/>
    <property type="match status" value="1"/>
</dbReference>
<evidence type="ECO:0000313" key="3">
    <source>
        <dbReference type="EnsemblPlants" id="AES99360"/>
    </source>
</evidence>
<gene>
    <name evidence="2" type="ordered locus">MTR_5g079830</name>
</gene>
<evidence type="ECO:0000313" key="4">
    <source>
        <dbReference type="Proteomes" id="UP000002051"/>
    </source>
</evidence>
<dbReference type="InterPro" id="IPR005174">
    <property type="entry name" value="KIB1-4_b-propeller"/>
</dbReference>
<dbReference type="InterPro" id="IPR051304">
    <property type="entry name" value="SCF_F-box_domain"/>
</dbReference>
<reference evidence="3" key="3">
    <citation type="submission" date="2015-04" db="UniProtKB">
        <authorList>
            <consortium name="EnsemblPlants"/>
        </authorList>
    </citation>
    <scope>IDENTIFICATION</scope>
    <source>
        <strain evidence="3">cv. Jemalong A17</strain>
    </source>
</reference>
<dbReference type="GO" id="GO:0016567">
    <property type="term" value="P:protein ubiquitination"/>
    <property type="evidence" value="ECO:0000318"/>
    <property type="project" value="GO_Central"/>
</dbReference>
<evidence type="ECO:0000259" key="1">
    <source>
        <dbReference type="Pfam" id="PF03478"/>
    </source>
</evidence>
<proteinExistence type="predicted"/>
<dbReference type="EnsemblPlants" id="AES99360">
    <property type="protein sequence ID" value="AES99360"/>
    <property type="gene ID" value="MTR_5g079830"/>
</dbReference>
<keyword evidence="4" id="KW-1185">Reference proteome</keyword>
<dbReference type="AlphaFoldDB" id="G7KBQ7"/>
<dbReference type="EMBL" id="CM001221">
    <property type="protein sequence ID" value="AES99360.1"/>
    <property type="molecule type" value="Genomic_DNA"/>
</dbReference>
<feature type="domain" description="KIB1-4 beta-propeller" evidence="1">
    <location>
        <begin position="65"/>
        <end position="320"/>
    </location>
</feature>
<evidence type="ECO:0000313" key="2">
    <source>
        <dbReference type="EMBL" id="AES99360.1"/>
    </source>
</evidence>
<sequence length="393" mass="45386">MGNLVEWVNLPLELWLVIAKNMNTTIDVIRFRSICNLLRSIIPPPLQSPSYRLRTLDDKFWQLVQTKVYRLEPLIPTCSSNSFSNIGWIIKVEESKSGKFRHLDVLTNTSITHTYPFNVLDFMNLRVRELFQAYNFYSSKYVCHWTTFQPGNDVNKVVLFPVEGRGQMAFVLNKDKKLRVCNVGYNNLIIVGDGNRVYDDLILYMGKVYVVDTNGIIFRINCSSFTLVQSSPPLNSGGKKKYLVESNGRLFVVDMYYERKRLNAYDLNIDTSVLIVDNDLSRWFRVSDLGDDLFVLGKDSNFSLSAKDYYGFERNCIYFHCRNRIVRISLNNSEINVKGTNLNLLVSCSTSISSCAMVTSDLDKQVIEFEYFNDKLLVDQLDFHSLINQDLIK</sequence>
<organism evidence="2 4">
    <name type="scientific">Medicago truncatula</name>
    <name type="common">Barrel medic</name>
    <name type="synonym">Medicago tribuloides</name>
    <dbReference type="NCBI Taxonomy" id="3880"/>
    <lineage>
        <taxon>Eukaryota</taxon>
        <taxon>Viridiplantae</taxon>
        <taxon>Streptophyta</taxon>
        <taxon>Embryophyta</taxon>
        <taxon>Tracheophyta</taxon>
        <taxon>Spermatophyta</taxon>
        <taxon>Magnoliopsida</taxon>
        <taxon>eudicotyledons</taxon>
        <taxon>Gunneridae</taxon>
        <taxon>Pentapetalae</taxon>
        <taxon>rosids</taxon>
        <taxon>fabids</taxon>
        <taxon>Fabales</taxon>
        <taxon>Fabaceae</taxon>
        <taxon>Papilionoideae</taxon>
        <taxon>50 kb inversion clade</taxon>
        <taxon>NPAAA clade</taxon>
        <taxon>Hologalegina</taxon>
        <taxon>IRL clade</taxon>
        <taxon>Trifolieae</taxon>
        <taxon>Medicago</taxon>
    </lineage>
</organism>
<reference evidence="2 4" key="2">
    <citation type="journal article" date="2014" name="BMC Genomics">
        <title>An improved genome release (version Mt4.0) for the model legume Medicago truncatula.</title>
        <authorList>
            <person name="Tang H."/>
            <person name="Krishnakumar V."/>
            <person name="Bidwell S."/>
            <person name="Rosen B."/>
            <person name="Chan A."/>
            <person name="Zhou S."/>
            <person name="Gentzbittel L."/>
            <person name="Childs K.L."/>
            <person name="Yandell M."/>
            <person name="Gundlach H."/>
            <person name="Mayer K.F."/>
            <person name="Schwartz D.C."/>
            <person name="Town C.D."/>
        </authorList>
    </citation>
    <scope>GENOME REANNOTATION</scope>
    <source>
        <strain evidence="3 4">cv. Jemalong A17</strain>
    </source>
</reference>
<dbReference type="PANTHER" id="PTHR47123">
    <property type="entry name" value="F-BOX PROTEIN SKIP23"/>
    <property type="match status" value="1"/>
</dbReference>
<dbReference type="eggNOG" id="ENOG502QW71">
    <property type="taxonomic scope" value="Eukaryota"/>
</dbReference>
<dbReference type="Pfam" id="PF03478">
    <property type="entry name" value="Beta-prop_KIB1-4"/>
    <property type="match status" value="1"/>
</dbReference>
<accession>G7KBQ7</accession>
<dbReference type="PaxDb" id="3880-AES99360"/>
<reference evidence="2 4" key="1">
    <citation type="journal article" date="2011" name="Nature">
        <title>The Medicago genome provides insight into the evolution of rhizobial symbioses.</title>
        <authorList>
            <person name="Young N.D."/>
            <person name="Debelle F."/>
            <person name="Oldroyd G.E."/>
            <person name="Geurts R."/>
            <person name="Cannon S.B."/>
            <person name="Udvardi M.K."/>
            <person name="Benedito V.A."/>
            <person name="Mayer K.F."/>
            <person name="Gouzy J."/>
            <person name="Schoof H."/>
            <person name="Van de Peer Y."/>
            <person name="Proost S."/>
            <person name="Cook D.R."/>
            <person name="Meyers B.C."/>
            <person name="Spannagl M."/>
            <person name="Cheung F."/>
            <person name="De Mita S."/>
            <person name="Krishnakumar V."/>
            <person name="Gundlach H."/>
            <person name="Zhou S."/>
            <person name="Mudge J."/>
            <person name="Bharti A.K."/>
            <person name="Murray J.D."/>
            <person name="Naoumkina M.A."/>
            <person name="Rosen B."/>
            <person name="Silverstein K.A."/>
            <person name="Tang H."/>
            <person name="Rombauts S."/>
            <person name="Zhao P.X."/>
            <person name="Zhou P."/>
            <person name="Barbe V."/>
            <person name="Bardou P."/>
            <person name="Bechner M."/>
            <person name="Bellec A."/>
            <person name="Berger A."/>
            <person name="Berges H."/>
            <person name="Bidwell S."/>
            <person name="Bisseling T."/>
            <person name="Choisne N."/>
            <person name="Couloux A."/>
            <person name="Denny R."/>
            <person name="Deshpande S."/>
            <person name="Dai X."/>
            <person name="Doyle J.J."/>
            <person name="Dudez A.M."/>
            <person name="Farmer A.D."/>
            <person name="Fouteau S."/>
            <person name="Franken C."/>
            <person name="Gibelin C."/>
            <person name="Gish J."/>
            <person name="Goldstein S."/>
            <person name="Gonzalez A.J."/>
            <person name="Green P.J."/>
            <person name="Hallab A."/>
            <person name="Hartog M."/>
            <person name="Hua A."/>
            <person name="Humphray S.J."/>
            <person name="Jeong D.H."/>
            <person name="Jing Y."/>
            <person name="Jocker A."/>
            <person name="Kenton S.M."/>
            <person name="Kim D.J."/>
            <person name="Klee K."/>
            <person name="Lai H."/>
            <person name="Lang C."/>
            <person name="Lin S."/>
            <person name="Macmil S.L."/>
            <person name="Magdelenat G."/>
            <person name="Matthews L."/>
            <person name="McCorrison J."/>
            <person name="Monaghan E.L."/>
            <person name="Mun J.H."/>
            <person name="Najar F.Z."/>
            <person name="Nicholson C."/>
            <person name="Noirot C."/>
            <person name="O'Bleness M."/>
            <person name="Paule C.R."/>
            <person name="Poulain J."/>
            <person name="Prion F."/>
            <person name="Qin B."/>
            <person name="Qu C."/>
            <person name="Retzel E.F."/>
            <person name="Riddle C."/>
            <person name="Sallet E."/>
            <person name="Samain S."/>
            <person name="Samson N."/>
            <person name="Sanders I."/>
            <person name="Saurat O."/>
            <person name="Scarpelli C."/>
            <person name="Schiex T."/>
            <person name="Segurens B."/>
            <person name="Severin A.J."/>
            <person name="Sherrier D.J."/>
            <person name="Shi R."/>
            <person name="Sims S."/>
            <person name="Singer S.R."/>
            <person name="Sinharoy S."/>
            <person name="Sterck L."/>
            <person name="Viollet A."/>
            <person name="Wang B.B."/>
            <person name="Wang K."/>
            <person name="Wang M."/>
            <person name="Wang X."/>
            <person name="Warfsmann J."/>
            <person name="Weissenbach J."/>
            <person name="White D.D."/>
            <person name="White J.D."/>
            <person name="Wiley G.B."/>
            <person name="Wincker P."/>
            <person name="Xing Y."/>
            <person name="Yang L."/>
            <person name="Yao Z."/>
            <person name="Ying F."/>
            <person name="Zhai J."/>
            <person name="Zhou L."/>
            <person name="Zuber A."/>
            <person name="Denarie J."/>
            <person name="Dixon R.A."/>
            <person name="May G.D."/>
            <person name="Schwartz D.C."/>
            <person name="Rogers J."/>
            <person name="Quetier F."/>
            <person name="Town C.D."/>
            <person name="Roe B.A."/>
        </authorList>
    </citation>
    <scope>NUCLEOTIDE SEQUENCE [LARGE SCALE GENOMIC DNA]</scope>
    <source>
        <strain evidence="2">A17</strain>
        <strain evidence="3 4">cv. Jemalong A17</strain>
    </source>
</reference>
<protein>
    <submittedName>
        <fullName evidence="2">F-box protein</fullName>
    </submittedName>
</protein>
<name>G7KBQ7_MEDTR</name>